<accession>A0A0T6B488</accession>
<reference evidence="6 7" key="1">
    <citation type="submission" date="2015-09" db="EMBL/GenBank/DDBJ databases">
        <title>Draft genome of the scarab beetle Oryctes borbonicus.</title>
        <authorList>
            <person name="Meyer J.M."/>
            <person name="Markov G.V."/>
            <person name="Baskaran P."/>
            <person name="Herrmann M."/>
            <person name="Sommer R.J."/>
            <person name="Roedelsperger C."/>
        </authorList>
    </citation>
    <scope>NUCLEOTIDE SEQUENCE [LARGE SCALE GENOMIC DNA]</scope>
    <source>
        <strain evidence="6">OB123</strain>
        <tissue evidence="6">Whole animal</tissue>
    </source>
</reference>
<evidence type="ECO:0000256" key="2">
    <source>
        <dbReference type="ARBA" id="ARBA00022771"/>
    </source>
</evidence>
<dbReference type="Proteomes" id="UP000051574">
    <property type="component" value="Unassembled WGS sequence"/>
</dbReference>
<dbReference type="SMART" id="SM00547">
    <property type="entry name" value="ZnF_RBZ"/>
    <property type="match status" value="3"/>
</dbReference>
<comment type="caution">
    <text evidence="6">The sequence shown here is derived from an EMBL/GenBank/DDBJ whole genome shotgun (WGS) entry which is preliminary data.</text>
</comment>
<dbReference type="EMBL" id="LJIG01009882">
    <property type="protein sequence ID" value="KRT82191.1"/>
    <property type="molecule type" value="Genomic_DNA"/>
</dbReference>
<name>A0A0T6B488_9SCAR</name>
<keyword evidence="1" id="KW-0479">Metal-binding</keyword>
<keyword evidence="7" id="KW-1185">Reference proteome</keyword>
<keyword evidence="3" id="KW-0862">Zinc</keyword>
<gene>
    <name evidence="6" type="ORF">AMK59_4184</name>
</gene>
<organism evidence="6 7">
    <name type="scientific">Oryctes borbonicus</name>
    <dbReference type="NCBI Taxonomy" id="1629725"/>
    <lineage>
        <taxon>Eukaryota</taxon>
        <taxon>Metazoa</taxon>
        <taxon>Ecdysozoa</taxon>
        <taxon>Arthropoda</taxon>
        <taxon>Hexapoda</taxon>
        <taxon>Insecta</taxon>
        <taxon>Pterygota</taxon>
        <taxon>Neoptera</taxon>
        <taxon>Endopterygota</taxon>
        <taxon>Coleoptera</taxon>
        <taxon>Polyphaga</taxon>
        <taxon>Scarabaeiformia</taxon>
        <taxon>Scarabaeidae</taxon>
        <taxon>Dynastinae</taxon>
        <taxon>Oryctes</taxon>
    </lineage>
</organism>
<proteinExistence type="predicted"/>
<dbReference type="PROSITE" id="PS01358">
    <property type="entry name" value="ZF_RANBP2_1"/>
    <property type="match status" value="2"/>
</dbReference>
<dbReference type="Gene3D" id="2.30.30.380">
    <property type="entry name" value="Zn-finger domain of Sec23/24"/>
    <property type="match status" value="1"/>
</dbReference>
<dbReference type="PROSITE" id="PS50199">
    <property type="entry name" value="ZF_RANBP2_2"/>
    <property type="match status" value="2"/>
</dbReference>
<dbReference type="Gene3D" id="4.10.1060.10">
    <property type="entry name" value="Zinc finger, RanBP2-type"/>
    <property type="match status" value="1"/>
</dbReference>
<evidence type="ECO:0000256" key="1">
    <source>
        <dbReference type="ARBA" id="ARBA00022723"/>
    </source>
</evidence>
<dbReference type="OrthoDB" id="424753at2759"/>
<evidence type="ECO:0000313" key="7">
    <source>
        <dbReference type="Proteomes" id="UP000051574"/>
    </source>
</evidence>
<feature type="domain" description="RanBP2-type" evidence="5">
    <location>
        <begin position="1"/>
        <end position="35"/>
    </location>
</feature>
<evidence type="ECO:0000313" key="6">
    <source>
        <dbReference type="EMBL" id="KRT82191.1"/>
    </source>
</evidence>
<evidence type="ECO:0000259" key="5">
    <source>
        <dbReference type="PROSITE" id="PS50199"/>
    </source>
</evidence>
<dbReference type="GO" id="GO:0008270">
    <property type="term" value="F:zinc ion binding"/>
    <property type="evidence" value="ECO:0007669"/>
    <property type="project" value="UniProtKB-KW"/>
</dbReference>
<evidence type="ECO:0000256" key="4">
    <source>
        <dbReference type="PROSITE-ProRule" id="PRU00322"/>
    </source>
</evidence>
<dbReference type="Pfam" id="PF00641">
    <property type="entry name" value="Zn_ribbon_RanBP"/>
    <property type="match status" value="2"/>
</dbReference>
<protein>
    <recommendedName>
        <fullName evidence="5">RanBP2-type domain-containing protein</fullName>
    </recommendedName>
</protein>
<dbReference type="AlphaFoldDB" id="A0A0T6B488"/>
<keyword evidence="2 4" id="KW-0863">Zinc-finger</keyword>
<dbReference type="InterPro" id="IPR001876">
    <property type="entry name" value="Znf_RanBP2"/>
</dbReference>
<evidence type="ECO:0000256" key="3">
    <source>
        <dbReference type="ARBA" id="ARBA00022833"/>
    </source>
</evidence>
<feature type="domain" description="RanBP2-type" evidence="5">
    <location>
        <begin position="269"/>
        <end position="301"/>
    </location>
</feature>
<sequence>MGAIASVLQWHCQQCSLINPTERIHCIRCGTKRHFDADKENDGENLYSGSSFGGSANCTVIRRVRSSRNSSISYCSNSKPEGSACSALVKQTVFNSLLLLHRTTSDKHIRTVTTHSICRNSSVPDLRRIGKCDNCLVIIKGSSIKCLLCDGDMEMMNIANSLCKNCASLSLTPVEHPQNINGTNALFRKYDILTYDKSRTCTCQQTNPNYISLSNIKSFNCSIAQKSNCDSSIDGSIPNNVRTTASGINYSNDKSAIKRLSNNYPWKAKSTPITTWTCKRCTLLNNPGTMVCEACESPYTSDQNSNISPSVIIKVDNWADNEALRHPSPHGFMHQKPMYRRSFSELPHFQNHTTNASNINRRSLGGDIFQSFPKSSTSMTDIQSSQSALSDIGRFGALNRSASEIGTSTETGGNHGETVFTYIGISEPERDKSHLYENQSIIDAQKTKYTFDPKRHNEILESLKNNASPSWGFKERRWTCIQCSFAYNSLDAETC</sequence>
<dbReference type="InterPro" id="IPR036443">
    <property type="entry name" value="Znf_RanBP2_sf"/>
</dbReference>
<dbReference type="SUPFAM" id="SSF90209">
    <property type="entry name" value="Ran binding protein zinc finger-like"/>
    <property type="match status" value="1"/>
</dbReference>
<feature type="non-terminal residue" evidence="6">
    <location>
        <position position="495"/>
    </location>
</feature>